<dbReference type="Gene3D" id="3.40.50.2000">
    <property type="entry name" value="Glycogen Phosphorylase B"/>
    <property type="match status" value="2"/>
</dbReference>
<dbReference type="InterPro" id="IPR051199">
    <property type="entry name" value="LPS_LOS_Heptosyltrfase"/>
</dbReference>
<gene>
    <name evidence="2" type="ORF">UV42_C0014G0002</name>
</gene>
<evidence type="ECO:0000313" key="3">
    <source>
        <dbReference type="Proteomes" id="UP000033867"/>
    </source>
</evidence>
<dbReference type="AlphaFoldDB" id="A0A0G1EBU0"/>
<dbReference type="SUPFAM" id="SSF53756">
    <property type="entry name" value="UDP-Glycosyltransferase/glycogen phosphorylase"/>
    <property type="match status" value="1"/>
</dbReference>
<keyword evidence="1" id="KW-1133">Transmembrane helix</keyword>
<sequence>MILRTDCQHFPGDRPCTFNKISGTMCDDCSNYKPIGFKILIIKFDAVGDVMRTTSLLHALKKKYPQSHITWFTKKNAQPIFFNNPLVDEVLVLEDSGTVPKLLALDFDLLIHPDASAQSGAFAAWVKAIDKKGFYLNLKGKIQPFNEAAVEWLELGAFDQKKKVNQKSYQQILHEICGLDYEKGEIVLCLHEDEKKFASEFSVKYNLKKFKLIVGLNTGAGSRWQYKQWGVQQFVHLIERIKEYSNDIGILLYLSLDRNIFLFFQYLFHSLSSLSVSFLLTLSIKNIPFKWSISC</sequence>
<dbReference type="GO" id="GO:0009244">
    <property type="term" value="P:lipopolysaccharide core region biosynthetic process"/>
    <property type="evidence" value="ECO:0007669"/>
    <property type="project" value="TreeGrafter"/>
</dbReference>
<evidence type="ECO:0000313" key="2">
    <source>
        <dbReference type="EMBL" id="KKS72063.1"/>
    </source>
</evidence>
<proteinExistence type="predicted"/>
<comment type="caution">
    <text evidence="2">The sequence shown here is derived from an EMBL/GenBank/DDBJ whole genome shotgun (WGS) entry which is preliminary data.</text>
</comment>
<protein>
    <submittedName>
        <fullName evidence="2">Heptosyltransferase II</fullName>
    </submittedName>
</protein>
<keyword evidence="2" id="KW-0808">Transferase</keyword>
<dbReference type="PANTHER" id="PTHR30160">
    <property type="entry name" value="TETRAACYLDISACCHARIDE 4'-KINASE-RELATED"/>
    <property type="match status" value="1"/>
</dbReference>
<reference evidence="2 3" key="1">
    <citation type="journal article" date="2015" name="Nature">
        <title>rRNA introns, odd ribosomes, and small enigmatic genomes across a large radiation of phyla.</title>
        <authorList>
            <person name="Brown C.T."/>
            <person name="Hug L.A."/>
            <person name="Thomas B.C."/>
            <person name="Sharon I."/>
            <person name="Castelle C.J."/>
            <person name="Singh A."/>
            <person name="Wilkins M.J."/>
            <person name="Williams K.H."/>
            <person name="Banfield J.F."/>
        </authorList>
    </citation>
    <scope>NUCLEOTIDE SEQUENCE [LARGE SCALE GENOMIC DNA]</scope>
</reference>
<dbReference type="GO" id="GO:0005829">
    <property type="term" value="C:cytosol"/>
    <property type="evidence" value="ECO:0007669"/>
    <property type="project" value="TreeGrafter"/>
</dbReference>
<keyword evidence="1" id="KW-0812">Transmembrane</keyword>
<accession>A0A0G1EBU0</accession>
<dbReference type="GO" id="GO:0008713">
    <property type="term" value="F:ADP-heptose-lipopolysaccharide heptosyltransferase activity"/>
    <property type="evidence" value="ECO:0007669"/>
    <property type="project" value="TreeGrafter"/>
</dbReference>
<name>A0A0G1EBU0_9BACT</name>
<organism evidence="2 3">
    <name type="scientific">Candidatus Magasanikbacteria bacterium GW2011_GWE2_42_7</name>
    <dbReference type="NCBI Taxonomy" id="1619052"/>
    <lineage>
        <taxon>Bacteria</taxon>
        <taxon>Candidatus Magasanikiibacteriota</taxon>
    </lineage>
</organism>
<dbReference type="Proteomes" id="UP000033867">
    <property type="component" value="Unassembled WGS sequence"/>
</dbReference>
<dbReference type="EMBL" id="LCEK01000014">
    <property type="protein sequence ID" value="KKS72063.1"/>
    <property type="molecule type" value="Genomic_DNA"/>
</dbReference>
<keyword evidence="1" id="KW-0472">Membrane</keyword>
<evidence type="ECO:0000256" key="1">
    <source>
        <dbReference type="SAM" id="Phobius"/>
    </source>
</evidence>
<feature type="transmembrane region" description="Helical" evidence="1">
    <location>
        <begin position="260"/>
        <end position="282"/>
    </location>
</feature>